<feature type="transmembrane region" description="Helical" evidence="2">
    <location>
        <begin position="118"/>
        <end position="141"/>
    </location>
</feature>
<dbReference type="Proteomes" id="UP000515511">
    <property type="component" value="Chromosome"/>
</dbReference>
<evidence type="ECO:0000256" key="2">
    <source>
        <dbReference type="SAM" id="Phobius"/>
    </source>
</evidence>
<feature type="domain" description="DUF5666" evidence="3">
    <location>
        <begin position="179"/>
        <end position="243"/>
    </location>
</feature>
<reference evidence="5" key="1">
    <citation type="submission" date="2019-09" db="EMBL/GenBank/DDBJ databases">
        <title>Antimicrobial potential of Antarctic Bacteria.</title>
        <authorList>
            <person name="Benaud N."/>
            <person name="Edwards R.J."/>
            <person name="Ferrari B.C."/>
        </authorList>
    </citation>
    <scope>NUCLEOTIDE SEQUENCE [LARGE SCALE GENOMIC DNA]</scope>
    <source>
        <strain evidence="5">INR9</strain>
    </source>
</reference>
<evidence type="ECO:0000259" key="3">
    <source>
        <dbReference type="Pfam" id="PF18914"/>
    </source>
</evidence>
<proteinExistence type="predicted"/>
<dbReference type="InterPro" id="IPR043724">
    <property type="entry name" value="DUF5666"/>
</dbReference>
<keyword evidence="2" id="KW-0472">Membrane</keyword>
<organism evidence="4 5">
    <name type="scientific">Leifsonia shinshuensis</name>
    <dbReference type="NCBI Taxonomy" id="150026"/>
    <lineage>
        <taxon>Bacteria</taxon>
        <taxon>Bacillati</taxon>
        <taxon>Actinomycetota</taxon>
        <taxon>Actinomycetes</taxon>
        <taxon>Micrococcales</taxon>
        <taxon>Microbacteriaceae</taxon>
        <taxon>Leifsonia</taxon>
    </lineage>
</organism>
<dbReference type="EMBL" id="CP043641">
    <property type="protein sequence ID" value="QNE34902.1"/>
    <property type="molecule type" value="Genomic_DNA"/>
</dbReference>
<keyword evidence="2" id="KW-0812">Transmembrane</keyword>
<evidence type="ECO:0000313" key="5">
    <source>
        <dbReference type="Proteomes" id="UP000515511"/>
    </source>
</evidence>
<protein>
    <recommendedName>
        <fullName evidence="3">DUF5666 domain-containing protein</fullName>
    </recommendedName>
</protein>
<evidence type="ECO:0000313" key="4">
    <source>
        <dbReference type="EMBL" id="QNE34902.1"/>
    </source>
</evidence>
<name>A0A7G6Y8T7_9MICO</name>
<dbReference type="Pfam" id="PF18914">
    <property type="entry name" value="DUF5666"/>
    <property type="match status" value="1"/>
</dbReference>
<sequence length="263" mass="25199">MNRDDNENDSAAEAANDTENAANGVVSGPGEGRELPTEPLPWWVEGHGAEGRDGAAGDTVPLAHVDSGAGAAPGAGAALGSGAAYGAGAAPASGAGMAVTDSMKGDDQPRSSFLRRHAVGLSIAAAALAIVVVAGGTAWGVSAAVAGGGSAAPAAMNTAVHAKKGASAAKQKHSHGTVGTVTAMSGGTWTIQSAAGTPITVNVGSATAFGTAKKPATESSFAVGDRVGVLGTRSGDSVTATRIVHLGASKQGGMSTPAPTPNT</sequence>
<feature type="region of interest" description="Disordered" evidence="1">
    <location>
        <begin position="1"/>
        <end position="54"/>
    </location>
</feature>
<feature type="compositionally biased region" description="Acidic residues" evidence="1">
    <location>
        <begin position="1"/>
        <end position="10"/>
    </location>
</feature>
<gene>
    <name evidence="4" type="ORF">F1C12_07015</name>
</gene>
<accession>A0A7G6Y8T7</accession>
<evidence type="ECO:0000256" key="1">
    <source>
        <dbReference type="SAM" id="MobiDB-lite"/>
    </source>
</evidence>
<keyword evidence="2" id="KW-1133">Transmembrane helix</keyword>
<dbReference type="RefSeq" id="WP_185278073.1">
    <property type="nucleotide sequence ID" value="NZ_CP043641.1"/>
</dbReference>
<dbReference type="KEGG" id="lse:F1C12_07015"/>
<feature type="compositionally biased region" description="Low complexity" evidence="1">
    <location>
        <begin position="11"/>
        <end position="23"/>
    </location>
</feature>
<dbReference type="AlphaFoldDB" id="A0A7G6Y8T7"/>